<protein>
    <submittedName>
        <fullName evidence="1">Uncharacterized protein</fullName>
    </submittedName>
</protein>
<comment type="caution">
    <text evidence="1">The sequence shown here is derived from an EMBL/GenBank/DDBJ whole genome shotgun (WGS) entry which is preliminary data.</text>
</comment>
<keyword evidence="2" id="KW-1185">Reference proteome</keyword>
<dbReference type="AlphaFoldDB" id="A0A2P4NPH3"/>
<organism evidence="1 2">
    <name type="scientific">Haloferax marisrubri</name>
    <dbReference type="NCBI Taxonomy" id="1544719"/>
    <lineage>
        <taxon>Archaea</taxon>
        <taxon>Methanobacteriati</taxon>
        <taxon>Methanobacteriota</taxon>
        <taxon>Stenosarchaea group</taxon>
        <taxon>Halobacteria</taxon>
        <taxon>Halobacteriales</taxon>
        <taxon>Haloferacaceae</taxon>
        <taxon>Haloferax</taxon>
    </lineage>
</organism>
<name>A0A2P4NPH3_9EURY</name>
<reference evidence="1" key="1">
    <citation type="submission" date="2017-08" db="EMBL/GenBank/DDBJ databases">
        <title>Haloferax marisrubri sp. nov., isolated from the Discovery deep brine-seawater interface in the Red Sea.</title>
        <authorList>
            <person name="Zhang G."/>
            <person name="Stingl U."/>
        </authorList>
    </citation>
    <scope>NUCLEOTIDE SEQUENCE [LARGE SCALE GENOMIC DNA]</scope>
    <source>
        <strain evidence="1">SB3</strain>
    </source>
</reference>
<sequence length="70" mass="7896">MSKGSVFCGSQNSTIRDTTSQLIMFNTFGHAHSQSFEDTMVFSCLSANPQSQWRSILYSQESILKQMKPN</sequence>
<evidence type="ECO:0000313" key="1">
    <source>
        <dbReference type="EMBL" id="POG55053.1"/>
    </source>
</evidence>
<evidence type="ECO:0000313" key="2">
    <source>
        <dbReference type="Proteomes" id="UP000053621"/>
    </source>
</evidence>
<gene>
    <name evidence="1" type="ORF">AUR65_011530</name>
</gene>
<accession>A0A2P4NPH3</accession>
<dbReference type="EMBL" id="LOPW02000016">
    <property type="protein sequence ID" value="POG55053.1"/>
    <property type="molecule type" value="Genomic_DNA"/>
</dbReference>
<proteinExistence type="predicted"/>
<dbReference type="Proteomes" id="UP000053621">
    <property type="component" value="Unassembled WGS sequence"/>
</dbReference>